<keyword evidence="4" id="KW-1185">Reference proteome</keyword>
<evidence type="ECO:0000313" key="4">
    <source>
        <dbReference type="Proteomes" id="UP001627154"/>
    </source>
</evidence>
<feature type="transmembrane region" description="Helical" evidence="2">
    <location>
        <begin position="72"/>
        <end position="95"/>
    </location>
</feature>
<dbReference type="Proteomes" id="UP001627154">
    <property type="component" value="Unassembled WGS sequence"/>
</dbReference>
<keyword evidence="2" id="KW-1133">Transmembrane helix</keyword>
<name>A0ABD2WMR4_9HYME</name>
<keyword evidence="2" id="KW-0812">Transmembrane</keyword>
<accession>A0ABD2WMR4</accession>
<feature type="compositionally biased region" description="Polar residues" evidence="1">
    <location>
        <begin position="507"/>
        <end position="516"/>
    </location>
</feature>
<feature type="compositionally biased region" description="Polar residues" evidence="1">
    <location>
        <begin position="388"/>
        <end position="407"/>
    </location>
</feature>
<evidence type="ECO:0000256" key="1">
    <source>
        <dbReference type="SAM" id="MobiDB-lite"/>
    </source>
</evidence>
<sequence length="629" mass="69406">MSRSTKWKFAIIAGVNECLVYVCAIYEYSLSSILLTLKQNIVPLKYTENQSTMYVQEQNIVATLAAVYHQGFKYIICGIIVIIMFLVCSGGGWWYRYWLQGRYRAAASAIPTRSYSTRTQSSLRGPTCQAQQARISYNTARNTVLLHRMWKAGPHRSVTSPAYGSTAAATSAAHHYQNTSVVLNDANCPYYQLYGPPPSYETVIAQTRGKVSTPSSPELLRGPSPRNTASATAFVGPPCFYGLPPPSAAPHYQPLTCNQTPPPAFESAEFGYEPRPLSFGQRVHYVQCTANAAAGKSSTENSDADNSIAHYGQDSPEEGGFSASSSSMLPRNDCASGSCAVLGTTLSCSYAPKWNTRIGVHGQHQLRDRTKIDSTISPQSLELMPDQPTATTSSDYGASTSSAMSHSPTRRKIQGGSLKMPRRREQQAKHYESVRVLAAANRRLSSASSSTGTGCTVPLGREVDQTYHQSSPSSNVITAETFDNERVTQQQQQQSQQQQQQHQQQQLTGHAQQPASSTNLNCEKISIFNVHKYNKCKTTSHDIAKRVRRHQGSEQKKKTLYGTPIGRAIKYITLKYPYHVHAYHLPCCRCGARDLSCRLRRQQLCRDTATTCLLSPFLLFSPSNCSLIN</sequence>
<feature type="compositionally biased region" description="Low complexity" evidence="1">
    <location>
        <begin position="489"/>
        <end position="506"/>
    </location>
</feature>
<protein>
    <submittedName>
        <fullName evidence="3">Uncharacterized protein</fullName>
    </submittedName>
</protein>
<dbReference type="EMBL" id="JBJJXI010000092">
    <property type="protein sequence ID" value="KAL3394285.1"/>
    <property type="molecule type" value="Genomic_DNA"/>
</dbReference>
<organism evidence="3 4">
    <name type="scientific">Trichogramma kaykai</name>
    <dbReference type="NCBI Taxonomy" id="54128"/>
    <lineage>
        <taxon>Eukaryota</taxon>
        <taxon>Metazoa</taxon>
        <taxon>Ecdysozoa</taxon>
        <taxon>Arthropoda</taxon>
        <taxon>Hexapoda</taxon>
        <taxon>Insecta</taxon>
        <taxon>Pterygota</taxon>
        <taxon>Neoptera</taxon>
        <taxon>Endopterygota</taxon>
        <taxon>Hymenoptera</taxon>
        <taxon>Apocrita</taxon>
        <taxon>Proctotrupomorpha</taxon>
        <taxon>Chalcidoidea</taxon>
        <taxon>Trichogrammatidae</taxon>
        <taxon>Trichogramma</taxon>
    </lineage>
</organism>
<feature type="compositionally biased region" description="Polar residues" evidence="1">
    <location>
        <begin position="296"/>
        <end position="305"/>
    </location>
</feature>
<reference evidence="3 4" key="1">
    <citation type="journal article" date="2024" name="bioRxiv">
        <title>A reference genome for Trichogramma kaykai: A tiny desert-dwelling parasitoid wasp with competing sex-ratio distorters.</title>
        <authorList>
            <person name="Culotta J."/>
            <person name="Lindsey A.R."/>
        </authorList>
    </citation>
    <scope>NUCLEOTIDE SEQUENCE [LARGE SCALE GENOMIC DNA]</scope>
    <source>
        <strain evidence="3 4">KSX58</strain>
    </source>
</reference>
<evidence type="ECO:0000313" key="3">
    <source>
        <dbReference type="EMBL" id="KAL3394285.1"/>
    </source>
</evidence>
<proteinExistence type="predicted"/>
<feature type="region of interest" description="Disordered" evidence="1">
    <location>
        <begin position="362"/>
        <end position="425"/>
    </location>
</feature>
<gene>
    <name evidence="3" type="ORF">TKK_011308</name>
</gene>
<comment type="caution">
    <text evidence="3">The sequence shown here is derived from an EMBL/GenBank/DDBJ whole genome shotgun (WGS) entry which is preliminary data.</text>
</comment>
<feature type="region of interest" description="Disordered" evidence="1">
    <location>
        <begin position="294"/>
        <end position="327"/>
    </location>
</feature>
<feature type="region of interest" description="Disordered" evidence="1">
    <location>
        <begin position="484"/>
        <end position="516"/>
    </location>
</feature>
<evidence type="ECO:0000256" key="2">
    <source>
        <dbReference type="SAM" id="Phobius"/>
    </source>
</evidence>
<dbReference type="AlphaFoldDB" id="A0ABD2WMR4"/>
<keyword evidence="2" id="KW-0472">Membrane</keyword>